<dbReference type="InterPro" id="IPR043504">
    <property type="entry name" value="Peptidase_S1_PA_chymotrypsin"/>
</dbReference>
<dbReference type="Gene3D" id="2.40.10.10">
    <property type="entry name" value="Trypsin-like serine proteases"/>
    <property type="match status" value="1"/>
</dbReference>
<keyword evidence="2" id="KW-0732">Signal</keyword>
<feature type="domain" description="Peptidase S1" evidence="3">
    <location>
        <begin position="29"/>
        <end position="105"/>
    </location>
</feature>
<dbReference type="PROSITE" id="PS00134">
    <property type="entry name" value="TRYPSIN_HIS"/>
    <property type="match status" value="1"/>
</dbReference>
<name>A1XG64_TENMO</name>
<accession>A1XG64</accession>
<dbReference type="FunFam" id="2.40.10.10:FF:000068">
    <property type="entry name" value="transmembrane protease serine 2"/>
    <property type="match status" value="1"/>
</dbReference>
<dbReference type="InterPro" id="IPR001254">
    <property type="entry name" value="Trypsin_dom"/>
</dbReference>
<evidence type="ECO:0000256" key="1">
    <source>
        <dbReference type="ARBA" id="ARBA00023157"/>
    </source>
</evidence>
<dbReference type="InterPro" id="IPR018114">
    <property type="entry name" value="TRYPSIN_HIS"/>
</dbReference>
<dbReference type="PROSITE" id="PS50240">
    <property type="entry name" value="TRYPSIN_DOM"/>
    <property type="match status" value="1"/>
</dbReference>
<reference evidence="4" key="1">
    <citation type="journal article" date="2007" name="Insect Mol. Biol.">
        <title>Sequence analysis and molecular characterization of larval midgut cDNA transcripts encoding peptidases from the yellow mealworm, Tenebrio molitor L.</title>
        <authorList>
            <person name="Prabhakar S."/>
            <person name="Chen M.S."/>
            <person name="Elpidina E.N."/>
            <person name="Vinokurov K.S."/>
            <person name="Smith C.M."/>
            <person name="Marshall J."/>
            <person name="Oppert B."/>
        </authorList>
    </citation>
    <scope>NUCLEOTIDE SEQUENCE</scope>
    <source>
        <tissue evidence="4">Anterior midgut</tissue>
    </source>
</reference>
<dbReference type="AlphaFoldDB" id="A1XG64"/>
<proteinExistence type="evidence at transcript level"/>
<evidence type="ECO:0000256" key="2">
    <source>
        <dbReference type="SAM" id="SignalP"/>
    </source>
</evidence>
<evidence type="ECO:0000313" key="4">
    <source>
        <dbReference type="EMBL" id="ABC88738.1"/>
    </source>
</evidence>
<dbReference type="GO" id="GO:0006508">
    <property type="term" value="P:proteolysis"/>
    <property type="evidence" value="ECO:0007669"/>
    <property type="project" value="InterPro"/>
</dbReference>
<feature type="signal peptide" evidence="2">
    <location>
        <begin position="1"/>
        <end position="16"/>
    </location>
</feature>
<dbReference type="PANTHER" id="PTHR24252:SF7">
    <property type="entry name" value="HYALIN"/>
    <property type="match status" value="1"/>
</dbReference>
<dbReference type="GO" id="GO:0004252">
    <property type="term" value="F:serine-type endopeptidase activity"/>
    <property type="evidence" value="ECO:0007669"/>
    <property type="project" value="InterPro"/>
</dbReference>
<dbReference type="Pfam" id="PF00089">
    <property type="entry name" value="Trypsin"/>
    <property type="match status" value="1"/>
</dbReference>
<feature type="chain" id="PRO_5002641069" evidence="2">
    <location>
        <begin position="17"/>
        <end position="105"/>
    </location>
</feature>
<evidence type="ECO:0000259" key="3">
    <source>
        <dbReference type="PROSITE" id="PS50240"/>
    </source>
</evidence>
<dbReference type="SUPFAM" id="SSF50494">
    <property type="entry name" value="Trypsin-like serine proteases"/>
    <property type="match status" value="1"/>
</dbReference>
<organism evidence="4">
    <name type="scientific">Tenebrio molitor</name>
    <name type="common">Yellow mealworm beetle</name>
    <dbReference type="NCBI Taxonomy" id="7067"/>
    <lineage>
        <taxon>Eukaryota</taxon>
        <taxon>Metazoa</taxon>
        <taxon>Ecdysozoa</taxon>
        <taxon>Arthropoda</taxon>
        <taxon>Hexapoda</taxon>
        <taxon>Insecta</taxon>
        <taxon>Pterygota</taxon>
        <taxon>Neoptera</taxon>
        <taxon>Endopterygota</taxon>
        <taxon>Coleoptera</taxon>
        <taxon>Polyphaga</taxon>
        <taxon>Cucujiformia</taxon>
        <taxon>Tenebrionidae</taxon>
        <taxon>Tenebrio</taxon>
    </lineage>
</organism>
<sequence length="105" mass="11370">MKIIVTIFVCVTASMATPVNVDSNIDWRVVGGSTATPHQFPFIVSLRTPYDSHNCGGSIIAKNYVITAAHCVSGYAPSYYTVVAGTNQLNATTPFRPFKSWAQNL</sequence>
<keyword evidence="1" id="KW-1015">Disulfide bond</keyword>
<dbReference type="InterPro" id="IPR009003">
    <property type="entry name" value="Peptidase_S1_PA"/>
</dbReference>
<dbReference type="PANTHER" id="PTHR24252">
    <property type="entry name" value="ACROSIN-RELATED"/>
    <property type="match status" value="1"/>
</dbReference>
<dbReference type="EMBL" id="DQ356023">
    <property type="protein sequence ID" value="ABC88738.1"/>
    <property type="molecule type" value="mRNA"/>
</dbReference>
<protein>
    <submittedName>
        <fullName evidence="4">Putative serine proteinase truncated</fullName>
    </submittedName>
</protein>